<comment type="caution">
    <text evidence="9">The sequence shown here is derived from an EMBL/GenBank/DDBJ whole genome shotgun (WGS) entry which is preliminary data.</text>
</comment>
<dbReference type="Pfam" id="PF05958">
    <property type="entry name" value="tRNA_U5-meth_tr"/>
    <property type="match status" value="1"/>
</dbReference>
<accession>A0ABS0BTZ7</accession>
<name>A0ABS0BTZ7_9GAMM</name>
<evidence type="ECO:0000256" key="7">
    <source>
        <dbReference type="SAM" id="MobiDB-lite"/>
    </source>
</evidence>
<evidence type="ECO:0000256" key="3">
    <source>
        <dbReference type="ARBA" id="ARBA00022679"/>
    </source>
</evidence>
<dbReference type="PROSITE" id="PS01231">
    <property type="entry name" value="TRMA_2"/>
    <property type="match status" value="1"/>
</dbReference>
<dbReference type="InterPro" id="IPR002792">
    <property type="entry name" value="TRAM_dom"/>
</dbReference>
<evidence type="ECO:0000256" key="1">
    <source>
        <dbReference type="ARBA" id="ARBA00022485"/>
    </source>
</evidence>
<dbReference type="InterPro" id="IPR030391">
    <property type="entry name" value="MeTrfase_TrmA_CS"/>
</dbReference>
<keyword evidence="10" id="KW-1185">Reference proteome</keyword>
<feature type="binding site" evidence="6">
    <location>
        <position position="254"/>
    </location>
    <ligand>
        <name>S-adenosyl-L-methionine</name>
        <dbReference type="ChEBI" id="CHEBI:59789"/>
    </ligand>
</feature>
<comment type="similarity">
    <text evidence="6">Belongs to the class I-like SAM-binding methyltransferase superfamily. RNA M5U methyltransferase family.</text>
</comment>
<evidence type="ECO:0000256" key="5">
    <source>
        <dbReference type="ARBA" id="ARBA00023014"/>
    </source>
</evidence>
<dbReference type="Gene3D" id="3.40.50.150">
    <property type="entry name" value="Vaccinia Virus protein VP39"/>
    <property type="match status" value="1"/>
</dbReference>
<keyword evidence="1" id="KW-0004">4Fe-4S</keyword>
<dbReference type="Gene3D" id="2.40.50.140">
    <property type="entry name" value="Nucleic acid-binding proteins"/>
    <property type="match status" value="1"/>
</dbReference>
<dbReference type="PROSITE" id="PS50926">
    <property type="entry name" value="TRAM"/>
    <property type="match status" value="1"/>
</dbReference>
<dbReference type="Proteomes" id="UP001193680">
    <property type="component" value="Unassembled WGS sequence"/>
</dbReference>
<keyword evidence="4 6" id="KW-0949">S-adenosyl-L-methionine</keyword>
<dbReference type="RefSeq" id="WP_185977467.1">
    <property type="nucleotide sequence ID" value="NZ_JACBGI020000003.1"/>
</dbReference>
<feature type="active site" description="Nucleophile" evidence="6">
    <location>
        <position position="350"/>
    </location>
</feature>
<dbReference type="InterPro" id="IPR012340">
    <property type="entry name" value="NA-bd_OB-fold"/>
</dbReference>
<organism evidence="9 10">
    <name type="scientific">Thiomicrorhabdus heinhorstiae</name>
    <dbReference type="NCBI Taxonomy" id="2748010"/>
    <lineage>
        <taxon>Bacteria</taxon>
        <taxon>Pseudomonadati</taxon>
        <taxon>Pseudomonadota</taxon>
        <taxon>Gammaproteobacteria</taxon>
        <taxon>Thiotrichales</taxon>
        <taxon>Piscirickettsiaceae</taxon>
        <taxon>Thiomicrorhabdus</taxon>
    </lineage>
</organism>
<feature type="binding site" evidence="6">
    <location>
        <position position="275"/>
    </location>
    <ligand>
        <name>S-adenosyl-L-methionine</name>
        <dbReference type="ChEBI" id="CHEBI:59789"/>
    </ligand>
</feature>
<sequence length="412" mass="46916">MTSDPFELNIENLSHDGRGVGRHQGKTCFVEGAVPGDRVSVAVTQDNDHFADCKLLEILDASPDRQTPFCEYYGLCGGCQLQHLNVEAQRKWKFANILTSLKQALKQDDFEVCPPLTGTDIGYRRRARFFLSIDKKEKQPRLGFKENSSNRLVDIEQCPVLDPELNQALQTHRNPLLNSASRAEKQLTIVKADNGVFGFEEREETPYYSIEPQLKMHFDQEGFIQVNGEINRKMITQALDWLELQTQHKVLDLFCGQGNFTLPIAKQAKEVIGIEGDDNAVAMGNFNAESNGIANCRFEKFDLFQDPSGYAWFRKQRYDRILLDPGRLGAAELCKHLGKLDAQLIVYVSCNASTLIRDLQTLQSQGYQLQKIGFMDMFPHTTHTEVMVQLRKNAKTGKSREKRTQAKKQFRF</sequence>
<feature type="binding site" evidence="6">
    <location>
        <position position="324"/>
    </location>
    <ligand>
        <name>S-adenosyl-L-methionine</name>
        <dbReference type="ChEBI" id="CHEBI:59789"/>
    </ligand>
</feature>
<dbReference type="Gene3D" id="2.40.50.1070">
    <property type="match status" value="1"/>
</dbReference>
<dbReference type="PANTHER" id="PTHR11061">
    <property type="entry name" value="RNA M5U METHYLTRANSFERASE"/>
    <property type="match status" value="1"/>
</dbReference>
<keyword evidence="5" id="KW-0411">Iron-sulfur</keyword>
<evidence type="ECO:0000256" key="6">
    <source>
        <dbReference type="PROSITE-ProRule" id="PRU01024"/>
    </source>
</evidence>
<keyword evidence="2 6" id="KW-0489">Methyltransferase</keyword>
<dbReference type="PANTHER" id="PTHR11061:SF49">
    <property type="entry name" value="23S RRNA (URACIL(1939)-C(5))-METHYLTRANSFERASE RLMD"/>
    <property type="match status" value="1"/>
</dbReference>
<evidence type="ECO:0000259" key="8">
    <source>
        <dbReference type="PROSITE" id="PS50926"/>
    </source>
</evidence>
<gene>
    <name evidence="9" type="primary">rlmD</name>
    <name evidence="9" type="ORF">H8792_003080</name>
</gene>
<dbReference type="Pfam" id="PF01938">
    <property type="entry name" value="TRAM"/>
    <property type="match status" value="1"/>
</dbReference>
<dbReference type="NCBIfam" id="TIGR00479">
    <property type="entry name" value="rumA"/>
    <property type="match status" value="1"/>
</dbReference>
<protein>
    <submittedName>
        <fullName evidence="9">23S rRNA (Uracil(1939)-C(5))-methyltransferase RlmD</fullName>
        <ecNumber evidence="9">2.1.1.190</ecNumber>
    </submittedName>
</protein>
<feature type="domain" description="TRAM" evidence="8">
    <location>
        <begin position="1"/>
        <end position="57"/>
    </location>
</feature>
<evidence type="ECO:0000313" key="10">
    <source>
        <dbReference type="Proteomes" id="UP001193680"/>
    </source>
</evidence>
<feature type="binding site" evidence="6">
    <location>
        <position position="225"/>
    </location>
    <ligand>
        <name>S-adenosyl-L-methionine</name>
        <dbReference type="ChEBI" id="CHEBI:59789"/>
    </ligand>
</feature>
<reference evidence="9 10" key="1">
    <citation type="submission" date="2020-11" db="EMBL/GenBank/DDBJ databases">
        <title>Sulfur oxidizing isolate from Hospital Hole Sinkhole.</title>
        <authorList>
            <person name="Scott K.M."/>
        </authorList>
    </citation>
    <scope>NUCLEOTIDE SEQUENCE [LARGE SCALE GENOMIC DNA]</scope>
    <source>
        <strain evidence="9 10">HH1</strain>
    </source>
</reference>
<dbReference type="PROSITE" id="PS51687">
    <property type="entry name" value="SAM_MT_RNA_M5U"/>
    <property type="match status" value="1"/>
</dbReference>
<proteinExistence type="inferred from homology"/>
<keyword evidence="1" id="KW-0408">Iron</keyword>
<dbReference type="CDD" id="cd02440">
    <property type="entry name" value="AdoMet_MTases"/>
    <property type="match status" value="1"/>
</dbReference>
<dbReference type="SUPFAM" id="SSF53335">
    <property type="entry name" value="S-adenosyl-L-methionine-dependent methyltransferases"/>
    <property type="match status" value="1"/>
</dbReference>
<keyword evidence="1" id="KW-0479">Metal-binding</keyword>
<evidence type="ECO:0000256" key="4">
    <source>
        <dbReference type="ARBA" id="ARBA00022691"/>
    </source>
</evidence>
<dbReference type="InterPro" id="IPR029063">
    <property type="entry name" value="SAM-dependent_MTases_sf"/>
</dbReference>
<dbReference type="EMBL" id="JACBGI020000003">
    <property type="protein sequence ID" value="MBF6057315.1"/>
    <property type="molecule type" value="Genomic_DNA"/>
</dbReference>
<dbReference type="SUPFAM" id="SSF50249">
    <property type="entry name" value="Nucleic acid-binding proteins"/>
    <property type="match status" value="1"/>
</dbReference>
<dbReference type="EC" id="2.1.1.190" evidence="9"/>
<dbReference type="InterPro" id="IPR010280">
    <property type="entry name" value="U5_MeTrfase_fam"/>
</dbReference>
<evidence type="ECO:0000256" key="2">
    <source>
        <dbReference type="ARBA" id="ARBA00022603"/>
    </source>
</evidence>
<keyword evidence="3 6" id="KW-0808">Transferase</keyword>
<evidence type="ECO:0000313" key="9">
    <source>
        <dbReference type="EMBL" id="MBF6057315.1"/>
    </source>
</evidence>
<feature type="region of interest" description="Disordered" evidence="7">
    <location>
        <begin position="393"/>
        <end position="412"/>
    </location>
</feature>
<dbReference type="GO" id="GO:0008168">
    <property type="term" value="F:methyltransferase activity"/>
    <property type="evidence" value="ECO:0007669"/>
    <property type="project" value="UniProtKB-KW"/>
</dbReference>
<dbReference type="GO" id="GO:0032259">
    <property type="term" value="P:methylation"/>
    <property type="evidence" value="ECO:0007669"/>
    <property type="project" value="UniProtKB-KW"/>
</dbReference>